<dbReference type="Gene3D" id="2.60.40.2700">
    <property type="match status" value="5"/>
</dbReference>
<dbReference type="AlphaFoldDB" id="A0A7Z0J6P9"/>
<evidence type="ECO:0000256" key="1">
    <source>
        <dbReference type="SAM" id="SignalP"/>
    </source>
</evidence>
<dbReference type="EMBL" id="JACCFM010000001">
    <property type="protein sequence ID" value="NYJ20630.1"/>
    <property type="molecule type" value="Genomic_DNA"/>
</dbReference>
<dbReference type="GO" id="GO:0008237">
    <property type="term" value="F:metallopeptidase activity"/>
    <property type="evidence" value="ECO:0007669"/>
    <property type="project" value="InterPro"/>
</dbReference>
<sequence>MRFRAISKGLAWVAAAALCSTLLSPVGSAWGMDATPVVRSDVHEAAVPETDMLDPETLEPVDHPSEERAPVPAARLLALPEALPGSSEHIVDVAIVRPQGNAGPLNLTPAKIEALIGTASGYWNVETAGAISSISMNPAVLSYSSQFKCDAVQSLAQEARAKFGQTADGYKLTARHLLLLVPETCGSSGEGSFGTGDGIARPSNGGFLWVQDRLRTQNVLIHEIGHNLGLGHATTHVCPNSPSGEPYFEGTRAPHASPWSTVLSNGCYIEEYGDYVDVMGFMSAVANPDNLLPPALTSLNSIRLGVMPAAAIQQIAIGATQATSSQTVALSSLTSDSDGTRVLAVTDPISSDVYLFEYRDGTGRDAPTQFGRGNMVSYGAAPGVRMLATRNPDDTELMTKVDPSIRGTRSQHFEPGQTATTRTRGVLVTVDSIVGGLATLTVTLSRKPMVPTEVGSSPPTISGTLTPGSVLTAVPGAWSAQTFTYQWSSNGVPLAGATASRYTLTSAHLNAAMSVTVTGSRPDYISATATSRPVAIVAGVAPVIAGVTAVGSTLEATTAGWADGTNFWYRWYADGWQIKGATASTFTLTPLQLDMVLTVDVTGTQPGYETGTFRSAPTTKVTIGTTTYSFAPSAASVLEWPDRAAYSGAPYRYSYQWFLNGERIEGATKSDLATGQFSAAADAVFTLEVTAGLYSGADRVLKVAVSGEPALGSTLQATVTGFGLGDLTYQWLSKGIAIPGATGPTWTLLAPQAGKRISVRVTPSAPLKAVTSRATGMVTKAPIPQITGSAQTGSVITAVPGQWSTGMKLKYQWFADGAPIAKATTSKLSVTMAFAGQRITVRVTGAQAGFATVARTSDATAGVSLALTSVVPKIAGTAKVNALLTAVPGAWVPAPVALSYQWVVGGIAVVGATGQTYRPVAADRGKVVTVMVTGSKVGYPALTRVSLATRAIVT</sequence>
<accession>A0A7Z0J6P9</accession>
<proteinExistence type="predicted"/>
<dbReference type="Proteomes" id="UP000537260">
    <property type="component" value="Unassembled WGS sequence"/>
</dbReference>
<dbReference type="InterPro" id="IPR024079">
    <property type="entry name" value="MetalloPept_cat_dom_sf"/>
</dbReference>
<evidence type="ECO:0000313" key="3">
    <source>
        <dbReference type="Proteomes" id="UP000537260"/>
    </source>
</evidence>
<keyword evidence="3" id="KW-1185">Reference proteome</keyword>
<dbReference type="SUPFAM" id="SSF55486">
    <property type="entry name" value="Metalloproteases ('zincins'), catalytic domain"/>
    <property type="match status" value="1"/>
</dbReference>
<feature type="signal peptide" evidence="1">
    <location>
        <begin position="1"/>
        <end position="29"/>
    </location>
</feature>
<dbReference type="Gene3D" id="3.40.390.10">
    <property type="entry name" value="Collagenase (Catalytic Domain)"/>
    <property type="match status" value="1"/>
</dbReference>
<evidence type="ECO:0000313" key="2">
    <source>
        <dbReference type="EMBL" id="NYJ20630.1"/>
    </source>
</evidence>
<name>A0A7Z0J6P9_9MICO</name>
<feature type="chain" id="PRO_5039289609" description="Peptidase M11 gametolysin domain-containing protein" evidence="1">
    <location>
        <begin position="30"/>
        <end position="954"/>
    </location>
</feature>
<organism evidence="2 3">
    <name type="scientific">Glaciibacter psychrotolerans</name>
    <dbReference type="NCBI Taxonomy" id="670054"/>
    <lineage>
        <taxon>Bacteria</taxon>
        <taxon>Bacillati</taxon>
        <taxon>Actinomycetota</taxon>
        <taxon>Actinomycetes</taxon>
        <taxon>Micrococcales</taxon>
        <taxon>Microbacteriaceae</taxon>
        <taxon>Glaciibacter</taxon>
    </lineage>
</organism>
<comment type="caution">
    <text evidence="2">The sequence shown here is derived from an EMBL/GenBank/DDBJ whole genome shotgun (WGS) entry which is preliminary data.</text>
</comment>
<protein>
    <recommendedName>
        <fullName evidence="4">Peptidase M11 gametolysin domain-containing protein</fullName>
    </recommendedName>
</protein>
<dbReference type="RefSeq" id="WP_179579215.1">
    <property type="nucleotide sequence ID" value="NZ_JACCFM010000001.1"/>
</dbReference>
<gene>
    <name evidence="2" type="ORF">HNR05_002421</name>
</gene>
<evidence type="ECO:0008006" key="4">
    <source>
        <dbReference type="Google" id="ProtNLM"/>
    </source>
</evidence>
<keyword evidence="1" id="KW-0732">Signal</keyword>
<reference evidence="2 3" key="1">
    <citation type="submission" date="2020-07" db="EMBL/GenBank/DDBJ databases">
        <title>Sequencing the genomes of 1000 actinobacteria strains.</title>
        <authorList>
            <person name="Klenk H.-P."/>
        </authorList>
    </citation>
    <scope>NUCLEOTIDE SEQUENCE [LARGE SCALE GENOMIC DNA]</scope>
    <source>
        <strain evidence="2 3">LI1</strain>
    </source>
</reference>